<comment type="caution">
    <text evidence="2">The sequence shown here is derived from an EMBL/GenBank/DDBJ whole genome shotgun (WGS) entry which is preliminary data.</text>
</comment>
<evidence type="ECO:0000256" key="1">
    <source>
        <dbReference type="SAM" id="MobiDB-lite"/>
    </source>
</evidence>
<accession>A0A7W4IX04</accession>
<sequence length="105" mass="11396">MSTSVNLPATDRGRTIRPVPNAADHLPDAIAQTPTFEDVRAVRGDVRQSDFANSVLDISSRTTDDAHNSTPRDLFAGHRQAMMGDSLARFGVDGSKVVNSSHYEE</sequence>
<dbReference type="EMBL" id="JABEQD010000020">
    <property type="protein sequence ID" value="MBB2170267.1"/>
    <property type="molecule type" value="Genomic_DNA"/>
</dbReference>
<evidence type="ECO:0000313" key="3">
    <source>
        <dbReference type="Proteomes" id="UP000559860"/>
    </source>
</evidence>
<protein>
    <submittedName>
        <fullName evidence="2">Uncharacterized protein</fullName>
    </submittedName>
</protein>
<feature type="region of interest" description="Disordered" evidence="1">
    <location>
        <begin position="1"/>
        <end position="23"/>
    </location>
</feature>
<evidence type="ECO:0000313" key="2">
    <source>
        <dbReference type="EMBL" id="MBB2170267.1"/>
    </source>
</evidence>
<organism evidence="2 3">
    <name type="scientific">Gluconacetobacter aggeris</name>
    <dbReference type="NCBI Taxonomy" id="1286186"/>
    <lineage>
        <taxon>Bacteria</taxon>
        <taxon>Pseudomonadati</taxon>
        <taxon>Pseudomonadota</taxon>
        <taxon>Alphaproteobacteria</taxon>
        <taxon>Acetobacterales</taxon>
        <taxon>Acetobacteraceae</taxon>
        <taxon>Gluconacetobacter</taxon>
    </lineage>
</organism>
<dbReference type="Proteomes" id="UP000559860">
    <property type="component" value="Unassembled WGS sequence"/>
</dbReference>
<name>A0A7W4IX04_9PROT</name>
<keyword evidence="3" id="KW-1185">Reference proteome</keyword>
<dbReference type="RefSeq" id="WP_182987713.1">
    <property type="nucleotide sequence ID" value="NZ_JABEQD010000020.1"/>
</dbReference>
<dbReference type="AlphaFoldDB" id="A0A7W4IX04"/>
<reference evidence="2 3" key="1">
    <citation type="submission" date="2020-04" db="EMBL/GenBank/DDBJ databases">
        <title>Description of novel Gluconacetobacter.</title>
        <authorList>
            <person name="Sombolestani A."/>
        </authorList>
    </citation>
    <scope>NUCLEOTIDE SEQUENCE [LARGE SCALE GENOMIC DNA]</scope>
    <source>
        <strain evidence="2 3">LMG 27801</strain>
    </source>
</reference>
<proteinExistence type="predicted"/>
<gene>
    <name evidence="2" type="ORF">HLH36_18285</name>
</gene>